<evidence type="ECO:0000256" key="2">
    <source>
        <dbReference type="SAM" id="MobiDB-lite"/>
    </source>
</evidence>
<feature type="compositionally biased region" description="Basic and acidic residues" evidence="2">
    <location>
        <begin position="306"/>
        <end position="320"/>
    </location>
</feature>
<evidence type="ECO:0000313" key="4">
    <source>
        <dbReference type="Proteomes" id="UP000549394"/>
    </source>
</evidence>
<dbReference type="AlphaFoldDB" id="A0A7I8V5J1"/>
<gene>
    <name evidence="3" type="ORF">DGYR_LOCUS717</name>
</gene>
<evidence type="ECO:0000313" key="3">
    <source>
        <dbReference type="EMBL" id="CAD5111421.1"/>
    </source>
</evidence>
<dbReference type="GO" id="GO:0005684">
    <property type="term" value="C:U2-type spliceosomal complex"/>
    <property type="evidence" value="ECO:0007669"/>
    <property type="project" value="TreeGrafter"/>
</dbReference>
<protein>
    <submittedName>
        <fullName evidence="3">DgyrCDS730</fullName>
    </submittedName>
</protein>
<reference evidence="3 4" key="1">
    <citation type="submission" date="2020-08" db="EMBL/GenBank/DDBJ databases">
        <authorList>
            <person name="Hejnol A."/>
        </authorList>
    </citation>
    <scope>NUCLEOTIDE SEQUENCE [LARGE SCALE GENOMIC DNA]</scope>
</reference>
<dbReference type="PANTHER" id="PTHR12111:SF2">
    <property type="entry name" value="SPLICING FACTOR YJU2B-RELATED"/>
    <property type="match status" value="1"/>
</dbReference>
<dbReference type="OrthoDB" id="360327at2759"/>
<comment type="similarity">
    <text evidence="1">Belongs to the CWC16 family.</text>
</comment>
<sequence>MGERKGQNKYYPPDFDPAKHKSLDNYHGTHALRERARKLHQGIIIIRFEMPYNIWCDGCKNHIAMGVRYNAEKSKIGKYYTTPIYKFRMKCHLCDNHFEIKTDPAKHDYVITSGARREEQRWDPFENEQIVPEDKATHKKLETDAMFKLEHVFDDKTKKIEAAPGFSEIVDKRSEWKDDYSLNKMARNIFRTEKKKINDNNKADDNVRNRLCLDINLMPENEEDVKLAGLIQYEQTDNEDNSQLKRKHEVINQSIFSKKSGSKSKTFPSLKLSSNPVQKDTSLKLSSPLVRKKQKMETDNVPTESKTIDDSGGDKDEIKVEKTSGILSLCKYDSSGSSEDE</sequence>
<dbReference type="EMBL" id="CAJFCJ010000001">
    <property type="protein sequence ID" value="CAD5111421.1"/>
    <property type="molecule type" value="Genomic_DNA"/>
</dbReference>
<organism evidence="3 4">
    <name type="scientific">Dimorphilus gyrociliatus</name>
    <dbReference type="NCBI Taxonomy" id="2664684"/>
    <lineage>
        <taxon>Eukaryota</taxon>
        <taxon>Metazoa</taxon>
        <taxon>Spiralia</taxon>
        <taxon>Lophotrochozoa</taxon>
        <taxon>Annelida</taxon>
        <taxon>Polychaeta</taxon>
        <taxon>Polychaeta incertae sedis</taxon>
        <taxon>Dinophilidae</taxon>
        <taxon>Dimorphilus</taxon>
    </lineage>
</organism>
<evidence type="ECO:0000256" key="1">
    <source>
        <dbReference type="ARBA" id="ARBA00005595"/>
    </source>
</evidence>
<dbReference type="GO" id="GO:0071014">
    <property type="term" value="C:post-mRNA release spliceosomal complex"/>
    <property type="evidence" value="ECO:0007669"/>
    <property type="project" value="TreeGrafter"/>
</dbReference>
<name>A0A7I8V5J1_9ANNE</name>
<accession>A0A7I8V5J1</accession>
<dbReference type="PANTHER" id="PTHR12111">
    <property type="entry name" value="SPLICING FACTOR YJU2"/>
    <property type="match status" value="1"/>
</dbReference>
<dbReference type="Pfam" id="PF04502">
    <property type="entry name" value="Saf4_Yju2"/>
    <property type="match status" value="1"/>
</dbReference>
<dbReference type="Proteomes" id="UP000549394">
    <property type="component" value="Unassembled WGS sequence"/>
</dbReference>
<feature type="compositionally biased region" description="Polar residues" evidence="2">
    <location>
        <begin position="271"/>
        <end position="285"/>
    </location>
</feature>
<dbReference type="GO" id="GO:0000398">
    <property type="term" value="P:mRNA splicing, via spliceosome"/>
    <property type="evidence" value="ECO:0007669"/>
    <property type="project" value="InterPro"/>
</dbReference>
<proteinExistence type="inferred from homology"/>
<keyword evidence="4" id="KW-1185">Reference proteome</keyword>
<dbReference type="InterPro" id="IPR007590">
    <property type="entry name" value="Saf4/Yju2"/>
</dbReference>
<feature type="region of interest" description="Disordered" evidence="2">
    <location>
        <begin position="257"/>
        <end position="320"/>
    </location>
</feature>
<comment type="caution">
    <text evidence="3">The sequence shown here is derived from an EMBL/GenBank/DDBJ whole genome shotgun (WGS) entry which is preliminary data.</text>
</comment>